<protein>
    <submittedName>
        <fullName evidence="2">Uncharacterized protein</fullName>
    </submittedName>
</protein>
<accession>A0ABV4K4E6</accession>
<feature type="compositionally biased region" description="Basic and acidic residues" evidence="1">
    <location>
        <begin position="115"/>
        <end position="126"/>
    </location>
</feature>
<organism evidence="2 3">
    <name type="scientific">Pseudodesulfovibrio karagichevae</name>
    <dbReference type="NCBI Taxonomy" id="3239305"/>
    <lineage>
        <taxon>Bacteria</taxon>
        <taxon>Pseudomonadati</taxon>
        <taxon>Thermodesulfobacteriota</taxon>
        <taxon>Desulfovibrionia</taxon>
        <taxon>Desulfovibrionales</taxon>
        <taxon>Desulfovibrionaceae</taxon>
    </lineage>
</organism>
<dbReference type="RefSeq" id="WP_371387020.1">
    <property type="nucleotide sequence ID" value="NZ_JBGLYH010000034.1"/>
</dbReference>
<gene>
    <name evidence="2" type="ORF">AB6M95_12135</name>
</gene>
<dbReference type="EMBL" id="JBGLYH010000034">
    <property type="protein sequence ID" value="MEZ7197505.1"/>
    <property type="molecule type" value="Genomic_DNA"/>
</dbReference>
<name>A0ABV4K4E6_9BACT</name>
<reference evidence="2 3" key="1">
    <citation type="submission" date="2024-08" db="EMBL/GenBank/DDBJ databases">
        <title>Sulfate-reducing bacteria isolated from formation water of the oil field in Kazakhstan and description of Pseudodesulfovibrio sp.</title>
        <authorList>
            <person name="Bidzhieva S.K."/>
            <person name="Tourova T.P."/>
            <person name="Grouzdev D.S."/>
            <person name="Beletsky A.V."/>
            <person name="Sokolova D.S."/>
            <person name="Samigullina S.R."/>
            <person name="Poltaraus A.B."/>
            <person name="Avtukh A.N."/>
            <person name="Tereshina V.M."/>
            <person name="Zhaparov N.S."/>
            <person name="Mardanov A.V."/>
            <person name="Nazina T.N."/>
        </authorList>
    </citation>
    <scope>NUCLEOTIDE SEQUENCE [LARGE SCALE GENOMIC DNA]</scope>
    <source>
        <strain evidence="2 3">9FUS</strain>
    </source>
</reference>
<feature type="region of interest" description="Disordered" evidence="1">
    <location>
        <begin position="40"/>
        <end position="68"/>
    </location>
</feature>
<evidence type="ECO:0000256" key="1">
    <source>
        <dbReference type="SAM" id="MobiDB-lite"/>
    </source>
</evidence>
<proteinExistence type="predicted"/>
<dbReference type="Proteomes" id="UP001568698">
    <property type="component" value="Unassembled WGS sequence"/>
</dbReference>
<evidence type="ECO:0000313" key="3">
    <source>
        <dbReference type="Proteomes" id="UP001568698"/>
    </source>
</evidence>
<sequence length="188" mass="20268">MNISGDLTSSPLGFLDVATKAREGRGEGTSKDHFASIVAEEEKSRQEAQPGFGAMPGSMSEEDRSKVEMLKSRAEAIAAQGENGLTAGQESELRDIQKQIRQIAKLPMGENIVKKAKDHAAAKKTENQAFGDQDDQEQKDRGGLMPNDPDRLDMADQPGNRMLRQNAFVTSVKTAGATLGASSFKSRS</sequence>
<keyword evidence="3" id="KW-1185">Reference proteome</keyword>
<feature type="region of interest" description="Disordered" evidence="1">
    <location>
        <begin position="115"/>
        <end position="157"/>
    </location>
</feature>
<evidence type="ECO:0000313" key="2">
    <source>
        <dbReference type="EMBL" id="MEZ7197505.1"/>
    </source>
</evidence>
<feature type="compositionally biased region" description="Basic and acidic residues" evidence="1">
    <location>
        <begin position="136"/>
        <end position="154"/>
    </location>
</feature>
<comment type="caution">
    <text evidence="2">The sequence shown here is derived from an EMBL/GenBank/DDBJ whole genome shotgun (WGS) entry which is preliminary data.</text>
</comment>